<reference evidence="4 5" key="1">
    <citation type="submission" date="2016-10" db="EMBL/GenBank/DDBJ databases">
        <authorList>
            <person name="Varghese N."/>
            <person name="Submissions S."/>
        </authorList>
    </citation>
    <scope>NUCLEOTIDE SEQUENCE [LARGE SCALE GENOMIC DNA]</scope>
    <source>
        <strain evidence="4 5">DSM 16525</strain>
    </source>
</reference>
<evidence type="ECO:0000256" key="2">
    <source>
        <dbReference type="SAM" id="Phobius"/>
    </source>
</evidence>
<feature type="transmembrane region" description="Helical" evidence="2">
    <location>
        <begin position="514"/>
        <end position="534"/>
    </location>
</feature>
<feature type="transmembrane region" description="Helical" evidence="2">
    <location>
        <begin position="1448"/>
        <end position="1466"/>
    </location>
</feature>
<proteinExistence type="predicted"/>
<dbReference type="EMBL" id="BJXR01000023">
    <property type="protein sequence ID" value="GEN07243.1"/>
    <property type="molecule type" value="Genomic_DNA"/>
</dbReference>
<evidence type="ECO:0000313" key="6">
    <source>
        <dbReference type="Proteomes" id="UP000321514"/>
    </source>
</evidence>
<feature type="transmembrane region" description="Helical" evidence="2">
    <location>
        <begin position="750"/>
        <end position="770"/>
    </location>
</feature>
<feature type="transmembrane region" description="Helical" evidence="2">
    <location>
        <begin position="1401"/>
        <end position="1421"/>
    </location>
</feature>
<feature type="transmembrane region" description="Helical" evidence="2">
    <location>
        <begin position="631"/>
        <end position="648"/>
    </location>
</feature>
<keyword evidence="2" id="KW-0812">Transmembrane</keyword>
<feature type="transmembrane region" description="Helical" evidence="2">
    <location>
        <begin position="1693"/>
        <end position="1713"/>
    </location>
</feature>
<feature type="transmembrane region" description="Helical" evidence="2">
    <location>
        <begin position="571"/>
        <end position="587"/>
    </location>
</feature>
<keyword evidence="2" id="KW-0472">Membrane</keyword>
<feature type="transmembrane region" description="Helical" evidence="2">
    <location>
        <begin position="454"/>
        <end position="475"/>
    </location>
</feature>
<feature type="transmembrane region" description="Helical" evidence="2">
    <location>
        <begin position="935"/>
        <end position="952"/>
    </location>
</feature>
<evidence type="ECO:0000256" key="1">
    <source>
        <dbReference type="SAM" id="MobiDB-lite"/>
    </source>
</evidence>
<feature type="transmembrane region" description="Helical" evidence="2">
    <location>
        <begin position="814"/>
        <end position="833"/>
    </location>
</feature>
<feature type="transmembrane region" description="Helical" evidence="2">
    <location>
        <begin position="1050"/>
        <end position="1069"/>
    </location>
</feature>
<feature type="transmembrane region" description="Helical" evidence="2">
    <location>
        <begin position="863"/>
        <end position="880"/>
    </location>
</feature>
<feature type="transmembrane region" description="Helical" evidence="2">
    <location>
        <begin position="1666"/>
        <end position="1686"/>
    </location>
</feature>
<feature type="transmembrane region" description="Helical" evidence="2">
    <location>
        <begin position="1856"/>
        <end position="1875"/>
    </location>
</feature>
<feature type="transmembrane region" description="Helical" evidence="2">
    <location>
        <begin position="1334"/>
        <end position="1356"/>
    </location>
</feature>
<evidence type="ECO:0000313" key="5">
    <source>
        <dbReference type="Proteomes" id="UP000183760"/>
    </source>
</evidence>
<feature type="transmembrane region" description="Helical" evidence="2">
    <location>
        <begin position="1376"/>
        <end position="1394"/>
    </location>
</feature>
<dbReference type="Proteomes" id="UP000321514">
    <property type="component" value="Unassembled WGS sequence"/>
</dbReference>
<feature type="transmembrane region" description="Helical" evidence="2">
    <location>
        <begin position="1026"/>
        <end position="1043"/>
    </location>
</feature>
<feature type="transmembrane region" description="Helical" evidence="2">
    <location>
        <begin position="424"/>
        <end position="442"/>
    </location>
</feature>
<name>A0A511T0X7_MYXFU</name>
<feature type="transmembrane region" description="Helical" evidence="2">
    <location>
        <begin position="1081"/>
        <end position="1099"/>
    </location>
</feature>
<feature type="transmembrane region" description="Helical" evidence="2">
    <location>
        <begin position="1779"/>
        <end position="1796"/>
    </location>
</feature>
<feature type="transmembrane region" description="Helical" evidence="2">
    <location>
        <begin position="1957"/>
        <end position="1977"/>
    </location>
</feature>
<reference evidence="3 6" key="2">
    <citation type="submission" date="2019-07" db="EMBL/GenBank/DDBJ databases">
        <title>Whole genome shotgun sequence of Myxococcus fulvus NBRC 100333.</title>
        <authorList>
            <person name="Hosoyama A."/>
            <person name="Uohara A."/>
            <person name="Ohji S."/>
            <person name="Ichikawa N."/>
        </authorList>
    </citation>
    <scope>NUCLEOTIDE SEQUENCE [LARGE SCALE GENOMIC DNA]</scope>
    <source>
        <strain evidence="3 6">NBRC 100333</strain>
    </source>
</reference>
<feature type="compositionally biased region" description="Basic and acidic residues" evidence="1">
    <location>
        <begin position="344"/>
        <end position="362"/>
    </location>
</feature>
<feature type="transmembrane region" description="Helical" evidence="2">
    <location>
        <begin position="1910"/>
        <end position="1927"/>
    </location>
</feature>
<feature type="transmembrane region" description="Helical" evidence="2">
    <location>
        <begin position="1201"/>
        <end position="1217"/>
    </location>
</feature>
<dbReference type="EMBL" id="FOIB01000004">
    <property type="protein sequence ID" value="SET97139.1"/>
    <property type="molecule type" value="Genomic_DNA"/>
</dbReference>
<feature type="transmembrane region" description="Helical" evidence="2">
    <location>
        <begin position="1637"/>
        <end position="1660"/>
    </location>
</feature>
<feature type="transmembrane region" description="Helical" evidence="2">
    <location>
        <begin position="1224"/>
        <end position="1241"/>
    </location>
</feature>
<gene>
    <name evidence="3" type="ORF">MFU01_22800</name>
    <name evidence="4" type="ORF">SAMN05443572_104132</name>
</gene>
<feature type="transmembrane region" description="Helical" evidence="2">
    <location>
        <begin position="1284"/>
        <end position="1304"/>
    </location>
</feature>
<feature type="transmembrane region" description="Helical" evidence="2">
    <location>
        <begin position="1749"/>
        <end position="1767"/>
    </location>
</feature>
<dbReference type="RefSeq" id="WP_245772300.1">
    <property type="nucleotide sequence ID" value="NZ_BJXR01000023.1"/>
</dbReference>
<feature type="transmembrane region" description="Helical" evidence="2">
    <location>
        <begin position="1145"/>
        <end position="1165"/>
    </location>
</feature>
<dbReference type="STRING" id="1334629.MFUL124B02_37135"/>
<feature type="transmembrane region" description="Helical" evidence="2">
    <location>
        <begin position="1719"/>
        <end position="1737"/>
    </location>
</feature>
<feature type="transmembrane region" description="Helical" evidence="2">
    <location>
        <begin position="1487"/>
        <end position="1507"/>
    </location>
</feature>
<feature type="transmembrane region" description="Helical" evidence="2">
    <location>
        <begin position="1933"/>
        <end position="1952"/>
    </location>
</feature>
<feature type="transmembrane region" description="Helical" evidence="2">
    <location>
        <begin position="1808"/>
        <end position="1826"/>
    </location>
</feature>
<evidence type="ECO:0000313" key="3">
    <source>
        <dbReference type="EMBL" id="GEN07243.1"/>
    </source>
</evidence>
<feature type="transmembrane region" description="Helical" evidence="2">
    <location>
        <begin position="709"/>
        <end position="730"/>
    </location>
</feature>
<feature type="transmembrane region" description="Helical" evidence="2">
    <location>
        <begin position="958"/>
        <end position="975"/>
    </location>
</feature>
<feature type="transmembrane region" description="Helical" evidence="2">
    <location>
        <begin position="599"/>
        <end position="619"/>
    </location>
</feature>
<sequence length="2025" mass="210824">MYCPDCRQERLGQFHQCALCGTAMTSRPRSELDAELAHVHFLLSELTRWDVTEVPPNVRRFLSERYERQARILLSVLAESPAPVTANRVDPLRAEEGVSAATVVGGGAPSRPGEWPAVVPEAGGVHAGATVLPVDPDAVVGEAPWRSSEAVTRDASAHPARGTGDSVASGASVIREAGGAWSADASSHHSGEPVVGGASVGGTWGADASVASGASVIQDAHGARGVTAGADVAAEQPHAGLSWGGGESVPRADASVASGASVMRDAHGVSDVTPGSARPKAGLPWGEGEYVPRPDVSAASDASVTRDTSGTWGSGESSSRADDVHASSKSASAAWRTEGASSASRDEAKREAERAARAESTRRSGQRASPHARASGAGAEVHSLPEDASAPSFEAPQPRGPTARFVEQASSWNRVWKPFLYESIMWFVGAFLVLSGLLYFVFERWAGMSSVSRSVAIFLATAGASAFFSIMGAVLGRREALRGPGRILGVIGSAAAPLAGIALSPTGFGDAILGPWWLTPALLVWAGVSAWFVRKPAEAFDAPSRPFVQASLVASILMMGVAPLAARLGGAALWLNLLPCVLFFVLSSRTPSSPREGSALAFALAAPLYLLIAYAVRLHLALVHAGTPPEAGLYAPFVAFLLASAHRFRALPAERATDTLSLGVVSLQAMCLVAAIGAPAPTFFVTAAVITWTLLSLASGALHRLPWVYPAYAALYFSYATSGQLVPGPLKRLLDALKASLGYPVAERLPVQYGALTALPFVLAGVVLAVSRLWRGERTGQARDVAFAEVLLRCTAVAGVLFSFYGIAGPDARPALWSVLGMSVVCLGTGLLVDRFYLKVVGALLMLVVPPLAIQVLSVEAASVVAGMLALGLAGVSLVCTARTRSLVAPVGGLLATAGFLMGLFSDFGFTPMAGAVLCGASMLVIAWSLRNAYVVAYAVLLAAALVPKLALQVSVTAMAFSLVFVALALAVVAERGRLLRQLSGVAVFYALFGFLAGIIGTVSGLGVVMLLSAGAIAVVSRTLPLARPLAVFIAAFALLPDLGRSFSPWGGLMTPAMSMGAFILWALGSSLSAARWGRSPSTTVAALVAWTFPFLAVAEAKSSQENTFILATAFAALLTARAMPAALSVGVAALYAAIGLYATGPLALLGLATVLAVLAVLEEVPAVLKVGAGGRRYAMVATVASALVMVPTVVRWDDAHPAWMVAGAMVLPLLWTRATRLPWFACLGVPFAFVGFLAMGGDTPTWAYALPLLSLAVTRAVEHVPGFSTLLLRSNEVAVRNRLSLGMQVSLALLTPVVLLTSWMGPLPVYFLTASLALMPGPMPFLRVCGASLLLITVPEARPFVTVLLLALALAEHHAAPKLWAFFRSPPDTQLRQVSVITALVIGVLPVLEEPSPARLAGLAGVVAASAFLLSLRWLLVPALLGLSLACLGQTQTHHFLEWRPEAGLPIVALALGAAVLSAFCQSGSVQRSLNKGVERLLPGLGGTWSEPLWAGSAGVLALLLLTRLVDAGPGALAPHVALGAGAASLVLMATRERWMANVATALLGLSLVAAVPFVWLPAVVSGAGLALCVAGMFLDARGVRVGAALHHGGWVLALLSLSALRDLRHIGTPLCFVFGLGAAWAVVWRRSEREAVGWLASLVAAHGVMMHLGAVYSTGRGSEFILPYLGALSGLLAALALFVAGREVRRGVGLGFTVVALMEVMFGLGLLGPQGDALREALVACGSLAVLLFALVRHASREEDEPAAFLAQGVLALGYLSMRLLGMGAHPNSGDSLAALVGGALFTGLYFFVQREGSGLTVFRRPALWGAYLFPMAGLLSARWGEPLQVAALLVGHAAHFAALASHPTRRGSASLASVVAFNVALFLVWQGTGHGEPQFYVIPAGLSLLALLRVFRGAIEEDTYARLRAVAVTVIYVAGAWKPLMFDDGGAMLLCVFLCVVGVGFGIALRIRSYVYLGTAFLVTCVAANLVRFGMRDHRVAAASLFIMGLFVIGSMVMLSAHRAALLQRYTRVRALLSTWEG</sequence>
<feature type="region of interest" description="Disordered" evidence="1">
    <location>
        <begin position="238"/>
        <end position="402"/>
    </location>
</feature>
<feature type="transmembrane region" description="Helical" evidence="2">
    <location>
        <begin position="887"/>
        <end position="904"/>
    </location>
</feature>
<accession>A0A511T0X7</accession>
<feature type="transmembrane region" description="Helical" evidence="2">
    <location>
        <begin position="987"/>
        <end position="1020"/>
    </location>
</feature>
<comment type="caution">
    <text evidence="3">The sequence shown here is derived from an EMBL/GenBank/DDBJ whole genome shotgun (WGS) entry which is preliminary data.</text>
</comment>
<feature type="transmembrane region" description="Helical" evidence="2">
    <location>
        <begin position="1881"/>
        <end position="1898"/>
    </location>
</feature>
<keyword evidence="2" id="KW-1133">Transmembrane helix</keyword>
<feature type="transmembrane region" description="Helical" evidence="2">
    <location>
        <begin position="790"/>
        <end position="808"/>
    </location>
</feature>
<feature type="transmembrane region" description="Helical" evidence="2">
    <location>
        <begin position="1832"/>
        <end position="1849"/>
    </location>
</feature>
<feature type="transmembrane region" description="Helical" evidence="2">
    <location>
        <begin position="487"/>
        <end position="508"/>
    </location>
</feature>
<organism evidence="3 6">
    <name type="scientific">Myxococcus fulvus</name>
    <dbReference type="NCBI Taxonomy" id="33"/>
    <lineage>
        <taxon>Bacteria</taxon>
        <taxon>Pseudomonadati</taxon>
        <taxon>Myxococcota</taxon>
        <taxon>Myxococcia</taxon>
        <taxon>Myxococcales</taxon>
        <taxon>Cystobacterineae</taxon>
        <taxon>Myxococcaceae</taxon>
        <taxon>Myxococcus</taxon>
    </lineage>
</organism>
<feature type="region of interest" description="Disordered" evidence="1">
    <location>
        <begin position="143"/>
        <end position="168"/>
    </location>
</feature>
<dbReference type="Proteomes" id="UP000183760">
    <property type="component" value="Unassembled WGS sequence"/>
</dbReference>
<feature type="transmembrane region" description="Helical" evidence="2">
    <location>
        <begin position="1612"/>
        <end position="1630"/>
    </location>
</feature>
<keyword evidence="5" id="KW-1185">Reference proteome</keyword>
<evidence type="ECO:0000313" key="4">
    <source>
        <dbReference type="EMBL" id="SET97139.1"/>
    </source>
</evidence>
<feature type="transmembrane region" description="Helical" evidence="2">
    <location>
        <begin position="1983"/>
        <end position="2002"/>
    </location>
</feature>
<protein>
    <submittedName>
        <fullName evidence="3">Uncharacterized protein</fullName>
    </submittedName>
</protein>
<feature type="transmembrane region" description="Helical" evidence="2">
    <location>
        <begin position="1513"/>
        <end position="1533"/>
    </location>
</feature>
<feature type="transmembrane region" description="Helical" evidence="2">
    <location>
        <begin position="1111"/>
        <end position="1139"/>
    </location>
</feature>
<feature type="compositionally biased region" description="Low complexity" evidence="1">
    <location>
        <begin position="308"/>
        <end position="318"/>
    </location>
</feature>